<organism evidence="9 10">
    <name type="scientific">Papaver nudicaule</name>
    <name type="common">Iceland poppy</name>
    <dbReference type="NCBI Taxonomy" id="74823"/>
    <lineage>
        <taxon>Eukaryota</taxon>
        <taxon>Viridiplantae</taxon>
        <taxon>Streptophyta</taxon>
        <taxon>Embryophyta</taxon>
        <taxon>Tracheophyta</taxon>
        <taxon>Spermatophyta</taxon>
        <taxon>Magnoliopsida</taxon>
        <taxon>Ranunculales</taxon>
        <taxon>Papaveraceae</taxon>
        <taxon>Papaveroideae</taxon>
        <taxon>Papaver</taxon>
    </lineage>
</organism>
<dbReference type="SUPFAM" id="SSF47396">
    <property type="entry name" value="Transcription factor IIA (TFIIA), alpha-helical domain"/>
    <property type="match status" value="1"/>
</dbReference>
<dbReference type="EMBL" id="JAJJMA010334207">
    <property type="protein sequence ID" value="MCL7051021.1"/>
    <property type="molecule type" value="Genomic_DNA"/>
</dbReference>
<keyword evidence="10" id="KW-1185">Reference proteome</keyword>
<reference evidence="9" key="1">
    <citation type="submission" date="2022-03" db="EMBL/GenBank/DDBJ databases">
        <title>A functionally conserved STORR gene fusion in Papaver species that diverged 16.8 million years ago.</title>
        <authorList>
            <person name="Catania T."/>
        </authorList>
    </citation>
    <scope>NUCLEOTIDE SEQUENCE</scope>
    <source>
        <strain evidence="9">S-191538</strain>
    </source>
</reference>
<dbReference type="InterPro" id="IPR003194">
    <property type="entry name" value="TFIIA_gsu"/>
</dbReference>
<comment type="function">
    <text evidence="6">TFIIA is a component of the transcription machinery of RNA polymerase II and plays an important role in transcriptional activation.</text>
</comment>
<protein>
    <recommendedName>
        <fullName evidence="6">Transcription initiation factor IIA subunit 2</fullName>
    </recommendedName>
</protein>
<dbReference type="SUPFAM" id="SSF50784">
    <property type="entry name" value="Transcription factor IIA (TFIIA), beta-barrel domain"/>
    <property type="match status" value="1"/>
</dbReference>
<comment type="similarity">
    <text evidence="2 6">Belongs to the TFIIA subunit 2 family.</text>
</comment>
<evidence type="ECO:0000256" key="2">
    <source>
        <dbReference type="ARBA" id="ARBA00007675"/>
    </source>
</evidence>
<dbReference type="GO" id="GO:0005672">
    <property type="term" value="C:transcription factor TFIIA complex"/>
    <property type="evidence" value="ECO:0007669"/>
    <property type="project" value="InterPro"/>
</dbReference>
<keyword evidence="4 6" id="KW-0804">Transcription</keyword>
<keyword evidence="5 6" id="KW-0539">Nucleus</keyword>
<dbReference type="CDD" id="cd10145">
    <property type="entry name" value="TFIIA_gamma_N"/>
    <property type="match status" value="1"/>
</dbReference>
<feature type="domain" description="Transcription initiation factor IIA gamma subunit N-terminal" evidence="7">
    <location>
        <begin position="3"/>
        <end position="48"/>
    </location>
</feature>
<dbReference type="InterPro" id="IPR009088">
    <property type="entry name" value="TFIIA_b-brl"/>
</dbReference>
<evidence type="ECO:0000256" key="1">
    <source>
        <dbReference type="ARBA" id="ARBA00004123"/>
    </source>
</evidence>
<dbReference type="InterPro" id="IPR015871">
    <property type="entry name" value="TFIIA_gsu_C"/>
</dbReference>
<evidence type="ECO:0000313" key="9">
    <source>
        <dbReference type="EMBL" id="MCL7051021.1"/>
    </source>
</evidence>
<evidence type="ECO:0000256" key="5">
    <source>
        <dbReference type="ARBA" id="ARBA00023242"/>
    </source>
</evidence>
<dbReference type="Pfam" id="PF02751">
    <property type="entry name" value="TFIIA_gamma_C"/>
    <property type="match status" value="1"/>
</dbReference>
<evidence type="ECO:0000313" key="10">
    <source>
        <dbReference type="Proteomes" id="UP001177140"/>
    </source>
</evidence>
<evidence type="ECO:0000256" key="3">
    <source>
        <dbReference type="ARBA" id="ARBA00023015"/>
    </source>
</evidence>
<dbReference type="FunFam" id="1.10.287.190:FF:000001">
    <property type="entry name" value="Transcription initiation factor IIA subunit 2"/>
    <property type="match status" value="1"/>
</dbReference>
<comment type="caution">
    <text evidence="9">The sequence shown here is derived from an EMBL/GenBank/DDBJ whole genome shotgun (WGS) entry which is preliminary data.</text>
</comment>
<dbReference type="PIRSF" id="PIRSF009415">
    <property type="entry name" value="Hum_TFIIA_gamma"/>
    <property type="match status" value="1"/>
</dbReference>
<dbReference type="Proteomes" id="UP001177140">
    <property type="component" value="Unassembled WGS sequence"/>
</dbReference>
<dbReference type="AlphaFoldDB" id="A0AA41W0M8"/>
<dbReference type="Pfam" id="PF02268">
    <property type="entry name" value="TFIIA_gamma_N"/>
    <property type="match status" value="1"/>
</dbReference>
<dbReference type="Gene3D" id="2.30.18.10">
    <property type="entry name" value="Transcription factor IIA (TFIIA), beta-barrel domain"/>
    <property type="match status" value="1"/>
</dbReference>
<feature type="domain" description="Transcription initiation factor IIA gamma subunit C-terminal" evidence="8">
    <location>
        <begin position="59"/>
        <end position="100"/>
    </location>
</feature>
<evidence type="ECO:0000259" key="7">
    <source>
        <dbReference type="Pfam" id="PF02268"/>
    </source>
</evidence>
<dbReference type="CDD" id="cd10014">
    <property type="entry name" value="TFIIA_gamma_C"/>
    <property type="match status" value="1"/>
</dbReference>
<comment type="subcellular location">
    <subcellularLocation>
        <location evidence="1 6">Nucleus</location>
    </subcellularLocation>
</comment>
<evidence type="ECO:0000256" key="6">
    <source>
        <dbReference type="PIRNR" id="PIRNR009415"/>
    </source>
</evidence>
<name>A0AA41W0M8_PAPNU</name>
<sequence length="104" mass="11696">MALEFYRNSTIGMCLKETLDEMVSNGTLEPQDALEVVKQFDESMAEALKTQVKSKVTIKGHLNWYNHNADVWTFVLQDAVFKNEEGQENVGKVKIVACDSKLVG</sequence>
<proteinExistence type="inferred from homology"/>
<dbReference type="InterPro" id="IPR009083">
    <property type="entry name" value="TFIIA_a-hlx"/>
</dbReference>
<evidence type="ECO:0000256" key="4">
    <source>
        <dbReference type="ARBA" id="ARBA00023163"/>
    </source>
</evidence>
<dbReference type="PANTHER" id="PTHR10966">
    <property type="entry name" value="TRANSCRIPTION INITIATION FACTOR IIA SUBUNIT 2"/>
    <property type="match status" value="1"/>
</dbReference>
<gene>
    <name evidence="9" type="ORF">MKW94_012622</name>
</gene>
<evidence type="ECO:0000259" key="8">
    <source>
        <dbReference type="Pfam" id="PF02751"/>
    </source>
</evidence>
<accession>A0AA41W0M8</accession>
<dbReference type="GO" id="GO:0006367">
    <property type="term" value="P:transcription initiation at RNA polymerase II promoter"/>
    <property type="evidence" value="ECO:0007669"/>
    <property type="project" value="InterPro"/>
</dbReference>
<dbReference type="Gene3D" id="1.10.287.190">
    <property type="entry name" value="Transcription factor IIA gamma subunit, alpha-helical domain"/>
    <property type="match status" value="1"/>
</dbReference>
<keyword evidence="3 6" id="KW-0805">Transcription regulation</keyword>
<dbReference type="InterPro" id="IPR015872">
    <property type="entry name" value="TFIIA_gsu_N"/>
</dbReference>